<evidence type="ECO:0000313" key="4">
    <source>
        <dbReference type="Proteomes" id="UP000053825"/>
    </source>
</evidence>
<gene>
    <name evidence="3" type="ORF">WH47_06068</name>
</gene>
<organism evidence="3 4">
    <name type="scientific">Habropoda laboriosa</name>
    <dbReference type="NCBI Taxonomy" id="597456"/>
    <lineage>
        <taxon>Eukaryota</taxon>
        <taxon>Metazoa</taxon>
        <taxon>Ecdysozoa</taxon>
        <taxon>Arthropoda</taxon>
        <taxon>Hexapoda</taxon>
        <taxon>Insecta</taxon>
        <taxon>Pterygota</taxon>
        <taxon>Neoptera</taxon>
        <taxon>Endopterygota</taxon>
        <taxon>Hymenoptera</taxon>
        <taxon>Apocrita</taxon>
        <taxon>Aculeata</taxon>
        <taxon>Apoidea</taxon>
        <taxon>Anthophila</taxon>
        <taxon>Apidae</taxon>
        <taxon>Habropoda</taxon>
    </lineage>
</organism>
<evidence type="ECO:0000313" key="3">
    <source>
        <dbReference type="EMBL" id="KOC61433.1"/>
    </source>
</evidence>
<dbReference type="Pfam" id="PF23055">
    <property type="entry name" value="DUF7041"/>
    <property type="match status" value="1"/>
</dbReference>
<evidence type="ECO:0000259" key="2">
    <source>
        <dbReference type="Pfam" id="PF23055"/>
    </source>
</evidence>
<dbReference type="PANTHER" id="PTHR33327:SF3">
    <property type="entry name" value="RNA-DIRECTED DNA POLYMERASE"/>
    <property type="match status" value="1"/>
</dbReference>
<dbReference type="STRING" id="597456.A0A0L7QS28"/>
<reference evidence="3 4" key="1">
    <citation type="submission" date="2015-07" db="EMBL/GenBank/DDBJ databases">
        <title>The genome of Habropoda laboriosa.</title>
        <authorList>
            <person name="Pan H."/>
            <person name="Kapheim K."/>
        </authorList>
    </citation>
    <scope>NUCLEOTIDE SEQUENCE [LARGE SCALE GENOMIC DNA]</scope>
    <source>
        <strain evidence="3">0110345459</strain>
    </source>
</reference>
<dbReference type="Proteomes" id="UP000053825">
    <property type="component" value="Unassembled WGS sequence"/>
</dbReference>
<feature type="coiled-coil region" evidence="1">
    <location>
        <begin position="170"/>
        <end position="204"/>
    </location>
</feature>
<dbReference type="PANTHER" id="PTHR33327">
    <property type="entry name" value="ENDONUCLEASE"/>
    <property type="match status" value="1"/>
</dbReference>
<keyword evidence="4" id="KW-1185">Reference proteome</keyword>
<accession>A0A0L7QS28</accession>
<dbReference type="AlphaFoldDB" id="A0A0L7QS28"/>
<proteinExistence type="predicted"/>
<keyword evidence="1" id="KW-0175">Coiled coil</keyword>
<dbReference type="EMBL" id="KQ414761">
    <property type="protein sequence ID" value="KOC61433.1"/>
    <property type="molecule type" value="Genomic_DNA"/>
</dbReference>
<protein>
    <recommendedName>
        <fullName evidence="2">DUF7041 domain-containing protein</fullName>
    </recommendedName>
</protein>
<name>A0A0L7QS28_9HYME</name>
<feature type="domain" description="DUF7041" evidence="2">
    <location>
        <begin position="21"/>
        <end position="104"/>
    </location>
</feature>
<dbReference type="OrthoDB" id="7614231at2759"/>
<evidence type="ECO:0000256" key="1">
    <source>
        <dbReference type="SAM" id="Coils"/>
    </source>
</evidence>
<dbReference type="InterPro" id="IPR055469">
    <property type="entry name" value="DUF7041"/>
</dbReference>
<sequence length="252" mass="29247">MATSRETAGTSTETARVDIRVPPFFPANPKIWFLKLEAEFYLNGVTEDSTRYLYAMSSLEGTYAEEVSDIITNPPSEGKYDTLKKELISRLAVYQKQKIRHLLEHEQMGGKTPSQFLHHLRGLAGEAIPDSLLRTLWSERLPRSLHPMLATQADDIPLNKVAILADQVHEVEATAQLVRIEARLEELREEIAAMRLKLDKVCSRERSQELQRRRRSRSRSPCYNPNAGICWYHWRFRQRSTRCTPPCNWRRQ</sequence>